<accession>A0A8J2L1H8</accession>
<dbReference type="Proteomes" id="UP000708208">
    <property type="component" value="Unassembled WGS sequence"/>
</dbReference>
<proteinExistence type="predicted"/>
<organism evidence="1 2">
    <name type="scientific">Allacma fusca</name>
    <dbReference type="NCBI Taxonomy" id="39272"/>
    <lineage>
        <taxon>Eukaryota</taxon>
        <taxon>Metazoa</taxon>
        <taxon>Ecdysozoa</taxon>
        <taxon>Arthropoda</taxon>
        <taxon>Hexapoda</taxon>
        <taxon>Collembola</taxon>
        <taxon>Symphypleona</taxon>
        <taxon>Sminthuridae</taxon>
        <taxon>Allacma</taxon>
    </lineage>
</organism>
<gene>
    <name evidence="1" type="ORF">AFUS01_LOCUS24465</name>
</gene>
<sequence>MSSGISNIEPDTRKLLCSLCRLIWTSLEVGNPQVINSTKYSSPLNVHNTRLLR</sequence>
<reference evidence="1" key="1">
    <citation type="submission" date="2021-06" db="EMBL/GenBank/DDBJ databases">
        <authorList>
            <person name="Hodson N. C."/>
            <person name="Mongue J. A."/>
            <person name="Jaron S. K."/>
        </authorList>
    </citation>
    <scope>NUCLEOTIDE SEQUENCE</scope>
</reference>
<comment type="caution">
    <text evidence="1">The sequence shown here is derived from an EMBL/GenBank/DDBJ whole genome shotgun (WGS) entry which is preliminary data.</text>
</comment>
<dbReference type="EMBL" id="CAJVCH010305873">
    <property type="protein sequence ID" value="CAG7785868.1"/>
    <property type="molecule type" value="Genomic_DNA"/>
</dbReference>
<name>A0A8J2L1H8_9HEXA</name>
<feature type="non-terminal residue" evidence="1">
    <location>
        <position position="1"/>
    </location>
</feature>
<keyword evidence="2" id="KW-1185">Reference proteome</keyword>
<dbReference type="AlphaFoldDB" id="A0A8J2L1H8"/>
<evidence type="ECO:0000313" key="2">
    <source>
        <dbReference type="Proteomes" id="UP000708208"/>
    </source>
</evidence>
<evidence type="ECO:0000313" key="1">
    <source>
        <dbReference type="EMBL" id="CAG7785868.1"/>
    </source>
</evidence>
<protein>
    <submittedName>
        <fullName evidence="1">Uncharacterized protein</fullName>
    </submittedName>
</protein>